<comment type="caution">
    <text evidence="2">The sequence shown here is derived from an EMBL/GenBank/DDBJ whole genome shotgun (WGS) entry which is preliminary data.</text>
</comment>
<dbReference type="SUPFAM" id="SSF52540">
    <property type="entry name" value="P-loop containing nucleoside triphosphate hydrolases"/>
    <property type="match status" value="1"/>
</dbReference>
<dbReference type="PANTHER" id="PTHR40396">
    <property type="entry name" value="ATPASE-LIKE PROTEIN"/>
    <property type="match status" value="1"/>
</dbReference>
<dbReference type="Pfam" id="PF13304">
    <property type="entry name" value="AAA_21"/>
    <property type="match status" value="1"/>
</dbReference>
<evidence type="ECO:0000313" key="2">
    <source>
        <dbReference type="EMBL" id="PSL08901.1"/>
    </source>
</evidence>
<dbReference type="OrthoDB" id="9809324at2"/>
<organism evidence="2 3">
    <name type="scientific">Marinobacterium halophilum</name>
    <dbReference type="NCBI Taxonomy" id="267374"/>
    <lineage>
        <taxon>Bacteria</taxon>
        <taxon>Pseudomonadati</taxon>
        <taxon>Pseudomonadota</taxon>
        <taxon>Gammaproteobacteria</taxon>
        <taxon>Oceanospirillales</taxon>
        <taxon>Oceanospirillaceae</taxon>
        <taxon>Marinobacterium</taxon>
    </lineage>
</organism>
<dbReference type="Proteomes" id="UP000242133">
    <property type="component" value="Unassembled WGS sequence"/>
</dbReference>
<dbReference type="InterPro" id="IPR003959">
    <property type="entry name" value="ATPase_AAA_core"/>
</dbReference>
<gene>
    <name evidence="2" type="ORF">CLV44_1382</name>
</gene>
<evidence type="ECO:0000313" key="3">
    <source>
        <dbReference type="Proteomes" id="UP000242133"/>
    </source>
</evidence>
<sequence>MIIDFTVSNFRSIKDEYTFSLYAESKSQHLQENIAWPNDGKIGVLRTAGIYGANASGKSNLLRAFLALRFIICSSGDLKDGDSIPCYEPYLLSEKFKDSPTSFEIEFFSRENLRFIYKVSFIEKRILSESLDYYPSRQKANIFNRNDNDTWESISFGGLYKGGRKKIAFFENNSYLSKAGNSADAPEIVRSIFNFFRNEMLYIGANHQVNMLEWKEDLEKIKKVASILSKVDTGIDGFIFKDDDENRLSLPSDMPKELKKRILDAERKKPVFFHKGENGIKNSFSEDMESSGTLKLFAMLPLLLETLEYGGILLLDELDNSFHPHIAELIIKLFNDPKVNTKNAQLIFSTHNISLMSPSVLRRDQIWLTEKRNGSTLIASLEDFDKNMVKMDSPFDKWYSDGRFGGIPSVDYTSICKTIKS</sequence>
<accession>A0A2P8EHI0</accession>
<dbReference type="RefSeq" id="WP_106593329.1">
    <property type="nucleotide sequence ID" value="NZ_PYGI01000038.1"/>
</dbReference>
<dbReference type="Gene3D" id="3.40.50.300">
    <property type="entry name" value="P-loop containing nucleotide triphosphate hydrolases"/>
    <property type="match status" value="1"/>
</dbReference>
<protein>
    <recommendedName>
        <fullName evidence="1">ATPase AAA-type core domain-containing protein</fullName>
    </recommendedName>
</protein>
<dbReference type="GO" id="GO:0016887">
    <property type="term" value="F:ATP hydrolysis activity"/>
    <property type="evidence" value="ECO:0007669"/>
    <property type="project" value="InterPro"/>
</dbReference>
<feature type="domain" description="ATPase AAA-type core" evidence="1">
    <location>
        <begin position="49"/>
        <end position="357"/>
    </location>
</feature>
<evidence type="ECO:0000259" key="1">
    <source>
        <dbReference type="Pfam" id="PF13304"/>
    </source>
</evidence>
<keyword evidence="3" id="KW-1185">Reference proteome</keyword>
<dbReference type="GO" id="GO:0005524">
    <property type="term" value="F:ATP binding"/>
    <property type="evidence" value="ECO:0007669"/>
    <property type="project" value="InterPro"/>
</dbReference>
<proteinExistence type="predicted"/>
<dbReference type="PANTHER" id="PTHR40396:SF1">
    <property type="entry name" value="ATPASE AAA-TYPE CORE DOMAIN-CONTAINING PROTEIN"/>
    <property type="match status" value="1"/>
</dbReference>
<dbReference type="AlphaFoldDB" id="A0A2P8EHI0"/>
<dbReference type="InterPro" id="IPR027417">
    <property type="entry name" value="P-loop_NTPase"/>
</dbReference>
<dbReference type="EMBL" id="PYGI01000038">
    <property type="protein sequence ID" value="PSL08901.1"/>
    <property type="molecule type" value="Genomic_DNA"/>
</dbReference>
<reference evidence="2 3" key="1">
    <citation type="submission" date="2018-03" db="EMBL/GenBank/DDBJ databases">
        <title>Genomic Encyclopedia of Archaeal and Bacterial Type Strains, Phase II (KMG-II): from individual species to whole genera.</title>
        <authorList>
            <person name="Goeker M."/>
        </authorList>
    </citation>
    <scope>NUCLEOTIDE SEQUENCE [LARGE SCALE GENOMIC DNA]</scope>
    <source>
        <strain evidence="2 3">DSM 17586</strain>
    </source>
</reference>
<name>A0A2P8EHI0_9GAMM</name>